<evidence type="ECO:0000256" key="9">
    <source>
        <dbReference type="ARBA" id="ARBA00025609"/>
    </source>
</evidence>
<comment type="function">
    <text evidence="9">Involved in pre-mRNA splicing. Facilitates the cooperative formation of U2/U6 helix II in association with stem II in the spliceosome. Binds to RNA.</text>
</comment>
<evidence type="ECO:0000256" key="11">
    <source>
        <dbReference type="PROSITE-ProRule" id="PRU00176"/>
    </source>
</evidence>
<evidence type="ECO:0000256" key="4">
    <source>
        <dbReference type="ARBA" id="ARBA00022664"/>
    </source>
</evidence>
<comment type="subcellular location">
    <subcellularLocation>
        <location evidence="1">Nucleus</location>
    </subcellularLocation>
</comment>
<dbReference type="PROSITE" id="PS50102">
    <property type="entry name" value="RRM"/>
    <property type="match status" value="1"/>
</dbReference>
<dbReference type="Gene3D" id="3.30.70.330">
    <property type="match status" value="1"/>
</dbReference>
<dbReference type="GeneID" id="8501441"/>
<dbReference type="InterPro" id="IPR048995">
    <property type="entry name" value="STL11/RBM22-like_N"/>
</dbReference>
<dbReference type="SMART" id="SM00360">
    <property type="entry name" value="RRM"/>
    <property type="match status" value="1"/>
</dbReference>
<dbReference type="AlphaFoldDB" id="A0A179UZM4"/>
<dbReference type="GO" id="GO:0008380">
    <property type="term" value="P:RNA splicing"/>
    <property type="evidence" value="ECO:0007669"/>
    <property type="project" value="UniProtKB-KW"/>
</dbReference>
<feature type="region of interest" description="Disordered" evidence="12">
    <location>
        <begin position="340"/>
        <end position="403"/>
    </location>
</feature>
<dbReference type="STRING" id="559298.A0A179UZM4"/>
<dbReference type="OrthoDB" id="10259600at2759"/>
<proteinExistence type="inferred from homology"/>
<evidence type="ECO:0000259" key="13">
    <source>
        <dbReference type="PROSITE" id="PS50102"/>
    </source>
</evidence>
<evidence type="ECO:0000256" key="3">
    <source>
        <dbReference type="ARBA" id="ARBA00019060"/>
    </source>
</evidence>
<dbReference type="InterPro" id="IPR034356">
    <property type="entry name" value="Slt11_RRM"/>
</dbReference>
<protein>
    <recommendedName>
        <fullName evidence="3">Pre-mRNA-splicing factor SLT11</fullName>
    </recommendedName>
    <alternativeName>
        <fullName evidence="10">Pre-mRNA-splicing factor slt11</fullName>
    </alternativeName>
</protein>
<keyword evidence="6 11" id="KW-0694">RNA-binding</keyword>
<evidence type="ECO:0000313" key="15">
    <source>
        <dbReference type="Proteomes" id="UP000002038"/>
    </source>
</evidence>
<dbReference type="CDD" id="cd12265">
    <property type="entry name" value="RRM_SLT11"/>
    <property type="match status" value="1"/>
</dbReference>
<dbReference type="InterPro" id="IPR000504">
    <property type="entry name" value="RRM_dom"/>
</dbReference>
<dbReference type="InterPro" id="IPR039171">
    <property type="entry name" value="Cwc2/Slt11"/>
</dbReference>
<dbReference type="PANTHER" id="PTHR14089">
    <property type="entry name" value="PRE-MRNA-SPLICING FACTOR RBM22"/>
    <property type="match status" value="1"/>
</dbReference>
<name>A0A179UZM4_BLAGS</name>
<evidence type="ECO:0000256" key="2">
    <source>
        <dbReference type="ARBA" id="ARBA00007781"/>
    </source>
</evidence>
<dbReference type="Pfam" id="PF00076">
    <property type="entry name" value="RRM_1"/>
    <property type="match status" value="1"/>
</dbReference>
<dbReference type="GO" id="GO:0000974">
    <property type="term" value="C:Prp19 complex"/>
    <property type="evidence" value="ECO:0007669"/>
    <property type="project" value="TreeGrafter"/>
</dbReference>
<keyword evidence="15" id="KW-1185">Reference proteome</keyword>
<dbReference type="RefSeq" id="XP_002620900.1">
    <property type="nucleotide sequence ID" value="XM_002620854.2"/>
</dbReference>
<reference evidence="15" key="1">
    <citation type="journal article" date="2015" name="PLoS Genet.">
        <title>The dynamic genome and transcriptome of the human fungal pathogen Blastomyces and close relative Emmonsia.</title>
        <authorList>
            <person name="Munoz J.F."/>
            <person name="Gauthier G.M."/>
            <person name="Desjardins C.A."/>
            <person name="Gallo J.E."/>
            <person name="Holder J."/>
            <person name="Sullivan T.D."/>
            <person name="Marty A.J."/>
            <person name="Carmen J.C."/>
            <person name="Chen Z."/>
            <person name="Ding L."/>
            <person name="Gujja S."/>
            <person name="Magrini V."/>
            <person name="Misas E."/>
            <person name="Mitreva M."/>
            <person name="Priest M."/>
            <person name="Saif S."/>
            <person name="Whiston E.A."/>
            <person name="Young S."/>
            <person name="Zeng Q."/>
            <person name="Goldman W.E."/>
            <person name="Mardis E.R."/>
            <person name="Taylor J.W."/>
            <person name="McEwen J.G."/>
            <person name="Clay O.K."/>
            <person name="Klein B.S."/>
            <person name="Cuomo C.A."/>
        </authorList>
    </citation>
    <scope>NUCLEOTIDE SEQUENCE [LARGE SCALE GENOMIC DNA]</scope>
    <source>
        <strain evidence="15">SLH14081</strain>
    </source>
</reference>
<evidence type="ECO:0000256" key="1">
    <source>
        <dbReference type="ARBA" id="ARBA00004123"/>
    </source>
</evidence>
<sequence>MPPPQIKQDINRSGWETTDFPSVCESCLPDNPYVQMLKEDYAAECKICTRPMTMFQWKPDRTARTKRTNICLTCARLKNCCQCCMLDLSFGLPIVVRDAALKMVAPGPQSSINREYYAQEHEKEIEEGRGAVEEYAKTDEKARDLLRRLANSEPYYKRQRRMDNSNRENEEQQGREGSGQRQIGYGPGPSTGGSTPGPIRTSDIRRGGPHGCGRGAGMRRGRGRGGGRGFPSVAQLPPGPQDILPPDDPNITSLFITGVEDDLPEHALRTFFTEFGTLRSLICSHRSHCAFVNYATREAAEKAANHCQGKAVIQGCPLRVQWGKPRPLDNMEREERMRYARQGRTAVAPKRNTGAGGAGKAANEAAQGGNAGAVGQEERKQPSYAVAPPPGSGDVQYASLAGD</sequence>
<dbReference type="GO" id="GO:0017070">
    <property type="term" value="F:U6 snRNA binding"/>
    <property type="evidence" value="ECO:0007669"/>
    <property type="project" value="TreeGrafter"/>
</dbReference>
<dbReference type="EMBL" id="GG657474">
    <property type="protein sequence ID" value="OAT13505.1"/>
    <property type="molecule type" value="Genomic_DNA"/>
</dbReference>
<keyword evidence="7" id="KW-0508">mRNA splicing</keyword>
<dbReference type="InterPro" id="IPR035979">
    <property type="entry name" value="RBD_domain_sf"/>
</dbReference>
<dbReference type="KEGG" id="bgh:BDBG_08699"/>
<dbReference type="FunFam" id="3.30.70.330:FF:000396">
    <property type="entry name" value="Putative Pre-mRNA-splicing factor slt11"/>
    <property type="match status" value="1"/>
</dbReference>
<dbReference type="Proteomes" id="UP000002038">
    <property type="component" value="Unassembled WGS sequence"/>
</dbReference>
<dbReference type="GO" id="GO:0071006">
    <property type="term" value="C:U2-type catalytic step 1 spliceosome"/>
    <property type="evidence" value="ECO:0007669"/>
    <property type="project" value="TreeGrafter"/>
</dbReference>
<evidence type="ECO:0000256" key="6">
    <source>
        <dbReference type="ARBA" id="ARBA00022884"/>
    </source>
</evidence>
<organism evidence="14 15">
    <name type="scientific">Blastomyces gilchristii (strain SLH14081)</name>
    <name type="common">Blastomyces dermatitidis</name>
    <dbReference type="NCBI Taxonomy" id="559298"/>
    <lineage>
        <taxon>Eukaryota</taxon>
        <taxon>Fungi</taxon>
        <taxon>Dikarya</taxon>
        <taxon>Ascomycota</taxon>
        <taxon>Pezizomycotina</taxon>
        <taxon>Eurotiomycetes</taxon>
        <taxon>Eurotiomycetidae</taxon>
        <taxon>Onygenales</taxon>
        <taxon>Ajellomycetaceae</taxon>
        <taxon>Blastomyces</taxon>
    </lineage>
</organism>
<feature type="compositionally biased region" description="Gly residues" evidence="12">
    <location>
        <begin position="185"/>
        <end position="195"/>
    </location>
</feature>
<evidence type="ECO:0000256" key="12">
    <source>
        <dbReference type="SAM" id="MobiDB-lite"/>
    </source>
</evidence>
<dbReference type="Pfam" id="PF21369">
    <property type="entry name" value="STL11_N"/>
    <property type="match status" value="1"/>
</dbReference>
<feature type="domain" description="RRM" evidence="13">
    <location>
        <begin position="252"/>
        <end position="325"/>
    </location>
</feature>
<evidence type="ECO:0000256" key="7">
    <source>
        <dbReference type="ARBA" id="ARBA00023187"/>
    </source>
</evidence>
<dbReference type="GO" id="GO:0036002">
    <property type="term" value="F:pre-mRNA binding"/>
    <property type="evidence" value="ECO:0007669"/>
    <property type="project" value="TreeGrafter"/>
</dbReference>
<accession>A0A179UZM4</accession>
<evidence type="ECO:0000313" key="14">
    <source>
        <dbReference type="EMBL" id="OAT13505.1"/>
    </source>
</evidence>
<dbReference type="VEuPathDB" id="FungiDB:BDBG_08699"/>
<dbReference type="InterPro" id="IPR012677">
    <property type="entry name" value="Nucleotide-bd_a/b_plait_sf"/>
</dbReference>
<keyword evidence="8" id="KW-0539">Nucleus</keyword>
<keyword evidence="5" id="KW-0747">Spliceosome</keyword>
<dbReference type="GO" id="GO:0006397">
    <property type="term" value="P:mRNA processing"/>
    <property type="evidence" value="ECO:0007669"/>
    <property type="project" value="UniProtKB-KW"/>
</dbReference>
<feature type="compositionally biased region" description="Basic and acidic residues" evidence="12">
    <location>
        <begin position="161"/>
        <end position="174"/>
    </location>
</feature>
<evidence type="ECO:0000256" key="5">
    <source>
        <dbReference type="ARBA" id="ARBA00022728"/>
    </source>
</evidence>
<dbReference type="GO" id="GO:0071007">
    <property type="term" value="C:U2-type catalytic step 2 spliceosome"/>
    <property type="evidence" value="ECO:0007669"/>
    <property type="project" value="TreeGrafter"/>
</dbReference>
<evidence type="ECO:0000256" key="8">
    <source>
        <dbReference type="ARBA" id="ARBA00023242"/>
    </source>
</evidence>
<feature type="region of interest" description="Disordered" evidence="12">
    <location>
        <begin position="147"/>
        <end position="241"/>
    </location>
</feature>
<gene>
    <name evidence="14" type="ORF">BDBG_08699</name>
</gene>
<keyword evidence="4" id="KW-0507">mRNA processing</keyword>
<comment type="similarity">
    <text evidence="2">Belongs to the SLT11 family.</text>
</comment>
<evidence type="ECO:0000256" key="10">
    <source>
        <dbReference type="ARBA" id="ARBA00069020"/>
    </source>
</evidence>
<dbReference type="SUPFAM" id="SSF54928">
    <property type="entry name" value="RNA-binding domain, RBD"/>
    <property type="match status" value="1"/>
</dbReference>
<dbReference type="PANTHER" id="PTHR14089:SF6">
    <property type="entry name" value="PRE-MRNA-SPLICING FACTOR RBM22"/>
    <property type="match status" value="1"/>
</dbReference>